<name>A0A0G1KFT7_9BACT</name>
<feature type="domain" description="Resolvase/invertase-type recombinase catalytic" evidence="1">
    <location>
        <begin position="31"/>
        <end position="178"/>
    </location>
</feature>
<evidence type="ECO:0000259" key="1">
    <source>
        <dbReference type="PROSITE" id="PS51736"/>
    </source>
</evidence>
<dbReference type="Pfam" id="PF13408">
    <property type="entry name" value="Zn_ribbon_recom"/>
    <property type="match status" value="1"/>
</dbReference>
<reference evidence="3 4" key="1">
    <citation type="journal article" date="2015" name="Nature">
        <title>rRNA introns, odd ribosomes, and small enigmatic genomes across a large radiation of phyla.</title>
        <authorList>
            <person name="Brown C.T."/>
            <person name="Hug L.A."/>
            <person name="Thomas B.C."/>
            <person name="Sharon I."/>
            <person name="Castelle C.J."/>
            <person name="Singh A."/>
            <person name="Wilkins M.J."/>
            <person name="Williams K.H."/>
            <person name="Banfield J.F."/>
        </authorList>
    </citation>
    <scope>NUCLEOTIDE SEQUENCE [LARGE SCALE GENOMIC DNA]</scope>
</reference>
<gene>
    <name evidence="3" type="ORF">UW79_C0007G0007</name>
</gene>
<organism evidence="3 4">
    <name type="scientific">Candidatus Yanofskybacteria bacterium GW2011_GWA2_44_9</name>
    <dbReference type="NCBI Taxonomy" id="1619025"/>
    <lineage>
        <taxon>Bacteria</taxon>
        <taxon>Candidatus Yanofskyibacteriota</taxon>
    </lineage>
</organism>
<evidence type="ECO:0000259" key="2">
    <source>
        <dbReference type="PROSITE" id="PS51737"/>
    </source>
</evidence>
<dbReference type="Gene3D" id="3.40.50.1390">
    <property type="entry name" value="Resolvase, N-terminal catalytic domain"/>
    <property type="match status" value="1"/>
</dbReference>
<evidence type="ECO:0000313" key="3">
    <source>
        <dbReference type="EMBL" id="KKT82385.1"/>
    </source>
</evidence>
<dbReference type="InterPro" id="IPR038109">
    <property type="entry name" value="DNA_bind_recomb_sf"/>
</dbReference>
<dbReference type="SUPFAM" id="SSF53041">
    <property type="entry name" value="Resolvase-like"/>
    <property type="match status" value="1"/>
</dbReference>
<dbReference type="InterPro" id="IPR011109">
    <property type="entry name" value="DNA_bind_recombinase_dom"/>
</dbReference>
<dbReference type="PROSITE" id="PS51737">
    <property type="entry name" value="RECOMBINASE_DNA_BIND"/>
    <property type="match status" value="1"/>
</dbReference>
<dbReference type="Pfam" id="PF00239">
    <property type="entry name" value="Resolvase"/>
    <property type="match status" value="1"/>
</dbReference>
<feature type="domain" description="Recombinase" evidence="2">
    <location>
        <begin position="185"/>
        <end position="299"/>
    </location>
</feature>
<dbReference type="Pfam" id="PF07508">
    <property type="entry name" value="Recombinase"/>
    <property type="match status" value="1"/>
</dbReference>
<dbReference type="InterPro" id="IPR006119">
    <property type="entry name" value="Resolv_N"/>
</dbReference>
<dbReference type="Proteomes" id="UP000034032">
    <property type="component" value="Unassembled WGS sequence"/>
</dbReference>
<proteinExistence type="predicted"/>
<dbReference type="InterPro" id="IPR036162">
    <property type="entry name" value="Resolvase-like_N_sf"/>
</dbReference>
<dbReference type="InterPro" id="IPR050639">
    <property type="entry name" value="SSR_resolvase"/>
</dbReference>
<protein>
    <submittedName>
        <fullName evidence="3">Recombinase</fullName>
    </submittedName>
</protein>
<dbReference type="CDD" id="cd00338">
    <property type="entry name" value="Ser_Recombinase"/>
    <property type="match status" value="1"/>
</dbReference>
<dbReference type="PANTHER" id="PTHR30461">
    <property type="entry name" value="DNA-INVERTASE FROM LAMBDOID PROPHAGE"/>
    <property type="match status" value="1"/>
</dbReference>
<dbReference type="PROSITE" id="PS51736">
    <property type="entry name" value="RECOMBINASES_3"/>
    <property type="match status" value="1"/>
</dbReference>
<dbReference type="AlphaFoldDB" id="A0A0G1KFT7"/>
<sequence>MGELRHPLCMENIQKQGDSGVSGASLEASMRYCLYARKSSESEEKQALSIDSQIKEMLAIAQRDSLYVADIYRESHSAKDCGQRPVFNKLLTEVRAGRFNGIMAWHPDRLSRNAGDLGAVVDLLDQKRLVEIRTYGQRFTNNPSEKFLLMILGAQGKLENDNKSVNVQRGLKTKCELGLWPSVAPTGYINSKNVDEKGVVYIDSQRAPIIKKMFEKVVYEDYSGRKLFYWLKNDINFRVKSGKHLTLSNIFMILKNTFYYGMYEYPRNSGKWFKGKHEPIISKELFDMAREKLERSPIRVENKEFAFTKLMKCGLCGSGISADEKFKRQQNGNVHRYVYYGCCKFYDKQCKCGYIREEDLVKQLEAMLDSLDLDEIGMKEHLKSEVERYKKFQSGVLGIKDKIKVADIEIRNYAKYVLREGTNFEKRELLSCLKSKLVMQNKVLSFDGSVRR</sequence>
<dbReference type="GO" id="GO:0003677">
    <property type="term" value="F:DNA binding"/>
    <property type="evidence" value="ECO:0007669"/>
    <property type="project" value="InterPro"/>
</dbReference>
<dbReference type="InterPro" id="IPR025827">
    <property type="entry name" value="Zn_ribbon_recom_dom"/>
</dbReference>
<dbReference type="Gene3D" id="3.90.1750.20">
    <property type="entry name" value="Putative Large Serine Recombinase, Chain B, Domain 2"/>
    <property type="match status" value="1"/>
</dbReference>
<evidence type="ECO:0000313" key="4">
    <source>
        <dbReference type="Proteomes" id="UP000034032"/>
    </source>
</evidence>
<dbReference type="SMART" id="SM00857">
    <property type="entry name" value="Resolvase"/>
    <property type="match status" value="1"/>
</dbReference>
<dbReference type="PANTHER" id="PTHR30461:SF23">
    <property type="entry name" value="DNA RECOMBINASE-RELATED"/>
    <property type="match status" value="1"/>
</dbReference>
<accession>A0A0G1KFT7</accession>
<dbReference type="EMBL" id="LCJR01000007">
    <property type="protein sequence ID" value="KKT82385.1"/>
    <property type="molecule type" value="Genomic_DNA"/>
</dbReference>
<dbReference type="GO" id="GO:0000150">
    <property type="term" value="F:DNA strand exchange activity"/>
    <property type="evidence" value="ECO:0007669"/>
    <property type="project" value="InterPro"/>
</dbReference>
<comment type="caution">
    <text evidence="3">The sequence shown here is derived from an EMBL/GenBank/DDBJ whole genome shotgun (WGS) entry which is preliminary data.</text>
</comment>